<sequence>MQPLQQSLLTADLSSLYLRLSQSQDTVGITPEEAILLVRRLDDAEWMETSLGAKRRPLDGHYDARWNSGWEAASEAQFAVFHTNDDGSVVNRIATFQSREEARNVAEHLNQGIILKSLLSVLATDLTEVIEHVPTQSMRVRILNTVGALRLADQSEGGIRRVILDRAKDVVVYLANKHNSMSMAGLANALRELAGKQKV</sequence>
<proteinExistence type="predicted"/>
<protein>
    <recommendedName>
        <fullName evidence="2">AbiTii domain-containing protein</fullName>
    </recommendedName>
</protein>
<accession>A0AAU6W561</accession>
<gene>
    <name evidence="1" type="ORF">Cygsa01_00193</name>
</gene>
<evidence type="ECO:0000313" key="1">
    <source>
        <dbReference type="EMBL" id="XAI71239.1"/>
    </source>
</evidence>
<name>A0AAU6W561_9VIRU</name>
<evidence type="ECO:0008006" key="2">
    <source>
        <dbReference type="Google" id="ProtNLM"/>
    </source>
</evidence>
<reference evidence="1" key="1">
    <citation type="journal article" date="2024" name="J. Gen. Virol.">
        <title>Novel phages of Pseudomonas syringae unveil numerous potential auxiliary metabolic genes.</title>
        <authorList>
            <person name="Feltin C."/>
            <person name="Garneau J.R."/>
            <person name="Morris C.E."/>
            <person name="Berard A."/>
            <person name="Torres-Barcelo C."/>
        </authorList>
    </citation>
    <scope>NUCLEOTIDE SEQUENCE</scope>
</reference>
<dbReference type="EMBL" id="PP179332">
    <property type="protein sequence ID" value="XAI71239.1"/>
    <property type="molecule type" value="Genomic_DNA"/>
</dbReference>
<organism evidence="1">
    <name type="scientific">Pseudomonas phage Cygsa01</name>
    <dbReference type="NCBI Taxonomy" id="3138529"/>
    <lineage>
        <taxon>Viruses</taxon>
    </lineage>
</organism>